<evidence type="ECO:0000313" key="2">
    <source>
        <dbReference type="Proteomes" id="UP001152300"/>
    </source>
</evidence>
<dbReference type="Proteomes" id="UP001152300">
    <property type="component" value="Unassembled WGS sequence"/>
</dbReference>
<sequence length="839" mass="93733">MRNYFCALCGVSFGVDVQLYSGRISEDDLDWTEDFRILKKKNETHEQIQSLDKEKNPPQWSSASVGRVLKDSLPGNLLVFSPTTNDVFACDEDGDEEEEGRLGDKQYLIPGGGHEVVCPMHPVCLELLEQNYSKLARGTTFDIDILAKIFTAQKIEGYGQGIKAGWSGETYDGAEDIWEDEWNWMDEDNDSLVQNPASVQSFDNLLRTHPTLKQIENVVSYSSTVISPLARYALDYFRGCQGSSWLQLSAFFLLLTCVLRAWHLERSQHYLSLKPFGDQDPSWALSEALNDSVDWKFLYNTVLHPGHNGSVWFKNWNRIHSLTKKLAYKILGEQGVTIQAKDFTSNNLHPSSIIRQAFFVPKPSVLDPTTVIFNEIFPLEEVRKISVTFRGSLEHGGLFVSGVTFYGASEVKKLGECRRTDVQSTVIERRLCFAGFILAIAKRGIIGVQILVSDATGLRNTMEPALGPLTDDWNVIGLGRLTAIETSRIDGLRIAISKSRNSKNATSSLGNLWQPLLPPQHFIITPSSGSKNRNEFRCSKHIIFGQKEEDIKSLTTVTCYYSLSPPGLNGLQFHFENGSLVSDETLYGGRGIEFFIDGPGGEILSGVDVFWSDETECLGISFLTNRGRRSPFNQSIINENFAVERLLAPPGTLIIGIYVDIIHVDQYQPNWKGFGLICVPAGCSSPLGILPEPQEYPLHDDHFNMWTGDSIPILGYLCGETIGSQPSNGFTNWICFDNGIKKLKYQLDCRASSQSNSRCLFNAVSDAIDSAFTMLSINRQRGPGPHLTIRDDENISEITVVSGTVENIPQIVEIKLETDIGTSRNVFRSGRRQRDQPRT</sequence>
<organism evidence="1 2">
    <name type="scientific">Sclerotinia nivalis</name>
    <dbReference type="NCBI Taxonomy" id="352851"/>
    <lineage>
        <taxon>Eukaryota</taxon>
        <taxon>Fungi</taxon>
        <taxon>Dikarya</taxon>
        <taxon>Ascomycota</taxon>
        <taxon>Pezizomycotina</taxon>
        <taxon>Leotiomycetes</taxon>
        <taxon>Helotiales</taxon>
        <taxon>Sclerotiniaceae</taxon>
        <taxon>Sclerotinia</taxon>
    </lineage>
</organism>
<accession>A0A9X0ABQ2</accession>
<dbReference type="EMBL" id="JAPEIS010000014">
    <property type="protein sequence ID" value="KAJ8059786.1"/>
    <property type="molecule type" value="Genomic_DNA"/>
</dbReference>
<dbReference type="AlphaFoldDB" id="A0A9X0ABQ2"/>
<dbReference type="OrthoDB" id="5273847at2759"/>
<gene>
    <name evidence="1" type="ORF">OCU04_011418</name>
</gene>
<name>A0A9X0ABQ2_9HELO</name>
<reference evidence="1" key="1">
    <citation type="submission" date="2022-11" db="EMBL/GenBank/DDBJ databases">
        <title>Genome Resource of Sclerotinia nivalis Strain SnTB1, a Plant Pathogen Isolated from American Ginseng.</title>
        <authorList>
            <person name="Fan S."/>
        </authorList>
    </citation>
    <scope>NUCLEOTIDE SEQUENCE</scope>
    <source>
        <strain evidence="1">SnTB1</strain>
    </source>
</reference>
<protein>
    <submittedName>
        <fullName evidence="1">Uncharacterized protein</fullName>
    </submittedName>
</protein>
<evidence type="ECO:0000313" key="1">
    <source>
        <dbReference type="EMBL" id="KAJ8059786.1"/>
    </source>
</evidence>
<keyword evidence="2" id="KW-1185">Reference proteome</keyword>
<proteinExistence type="predicted"/>
<comment type="caution">
    <text evidence="1">The sequence shown here is derived from an EMBL/GenBank/DDBJ whole genome shotgun (WGS) entry which is preliminary data.</text>
</comment>